<name>A0A9W6Y8X9_9STRA</name>
<organism evidence="2 3">
    <name type="scientific">Phytophthora fragariaefolia</name>
    <dbReference type="NCBI Taxonomy" id="1490495"/>
    <lineage>
        <taxon>Eukaryota</taxon>
        <taxon>Sar</taxon>
        <taxon>Stramenopiles</taxon>
        <taxon>Oomycota</taxon>
        <taxon>Peronosporomycetes</taxon>
        <taxon>Peronosporales</taxon>
        <taxon>Peronosporaceae</taxon>
        <taxon>Phytophthora</taxon>
    </lineage>
</organism>
<proteinExistence type="predicted"/>
<feature type="region of interest" description="Disordered" evidence="1">
    <location>
        <begin position="161"/>
        <end position="187"/>
    </location>
</feature>
<gene>
    <name evidence="2" type="ORF">Pfra01_002424500</name>
</gene>
<reference evidence="2" key="1">
    <citation type="submission" date="2023-04" db="EMBL/GenBank/DDBJ databases">
        <title>Phytophthora fragariaefolia NBRC 109709.</title>
        <authorList>
            <person name="Ichikawa N."/>
            <person name="Sato H."/>
            <person name="Tonouchi N."/>
        </authorList>
    </citation>
    <scope>NUCLEOTIDE SEQUENCE</scope>
    <source>
        <strain evidence="2">NBRC 109709</strain>
    </source>
</reference>
<protein>
    <submittedName>
        <fullName evidence="2">Unnamed protein product</fullName>
    </submittedName>
</protein>
<keyword evidence="3" id="KW-1185">Reference proteome</keyword>
<dbReference type="AlphaFoldDB" id="A0A9W6Y8X9"/>
<feature type="compositionally biased region" description="Polar residues" evidence="1">
    <location>
        <begin position="177"/>
        <end position="186"/>
    </location>
</feature>
<evidence type="ECO:0000256" key="1">
    <source>
        <dbReference type="SAM" id="MobiDB-lite"/>
    </source>
</evidence>
<evidence type="ECO:0000313" key="2">
    <source>
        <dbReference type="EMBL" id="GMF56944.1"/>
    </source>
</evidence>
<sequence>MWGDGSNEPLSNDLDFIPIVEEGNLTNGSTKPSNTVLVACPGEEHYCDTVEIGVVRSGRTSRVHADGETTLCAVRMAECSRDRVWTNCSAFMHHFCSHDVARSLDLRTVDDEIMKDFGEHCFCSRECYNVITSTTAATETQVPLSEVDEILPVSSKSFAKAQSSTAEGEEDYRPNNRKLSSTSPSPTDHIAALAKRKSVKQYARLQKNKLNLGESWSALRSVSPKMSNIPALIDEFEEMSEAGYKDWSTFRDRTELPIPLCPAEVETTKAMTFTAMDSLAEPATLFTHEDGTSKTKINEGSRKLFGHSATLSFLRSCLCHSGNKLLNSVTNMPLRDPIGRVIQFSLVK</sequence>
<evidence type="ECO:0000313" key="3">
    <source>
        <dbReference type="Proteomes" id="UP001165121"/>
    </source>
</evidence>
<dbReference type="EMBL" id="BSXT01004150">
    <property type="protein sequence ID" value="GMF56944.1"/>
    <property type="molecule type" value="Genomic_DNA"/>
</dbReference>
<dbReference type="Proteomes" id="UP001165121">
    <property type="component" value="Unassembled WGS sequence"/>
</dbReference>
<accession>A0A9W6Y8X9</accession>
<comment type="caution">
    <text evidence="2">The sequence shown here is derived from an EMBL/GenBank/DDBJ whole genome shotgun (WGS) entry which is preliminary data.</text>
</comment>